<dbReference type="RefSeq" id="WP_102371270.1">
    <property type="nucleotide sequence ID" value="NZ_CALUIL010000046.1"/>
</dbReference>
<comment type="caution">
    <text evidence="3">The sequence shown here is derived from an EMBL/GenBank/DDBJ whole genome shotgun (WGS) entry which is preliminary data.</text>
</comment>
<feature type="domain" description="Phosphotransferase system EIIB component type 2/3" evidence="2">
    <location>
        <begin position="3"/>
        <end position="59"/>
    </location>
</feature>
<dbReference type="Proteomes" id="UP000753256">
    <property type="component" value="Unassembled WGS sequence"/>
</dbReference>
<dbReference type="Pfam" id="PF02302">
    <property type="entry name" value="PTS_IIB"/>
    <property type="match status" value="1"/>
</dbReference>
<evidence type="ECO:0000256" key="1">
    <source>
        <dbReference type="ARBA" id="ARBA00022679"/>
    </source>
</evidence>
<keyword evidence="3" id="KW-0813">Transport</keyword>
<evidence type="ECO:0000313" key="4">
    <source>
        <dbReference type="Proteomes" id="UP000753256"/>
    </source>
</evidence>
<dbReference type="EMBL" id="DYUZ01000007">
    <property type="protein sequence ID" value="HJG36421.1"/>
    <property type="molecule type" value="Genomic_DNA"/>
</dbReference>
<protein>
    <submittedName>
        <fullName evidence="3">PTS sugar transporter subunit IIB</fullName>
    </submittedName>
</protein>
<name>A0A921LSQ8_9ACTN</name>
<dbReference type="InterPro" id="IPR036095">
    <property type="entry name" value="PTS_EIIB-like_sf"/>
</dbReference>
<keyword evidence="3" id="KW-0762">Sugar transport</keyword>
<dbReference type="OrthoDB" id="3196672at2"/>
<dbReference type="CDD" id="cd05566">
    <property type="entry name" value="PTS_IIB_galactitol"/>
    <property type="match status" value="1"/>
</dbReference>
<keyword evidence="1" id="KW-0808">Transferase</keyword>
<proteinExistence type="predicted"/>
<reference evidence="3" key="2">
    <citation type="submission" date="2021-09" db="EMBL/GenBank/DDBJ databases">
        <authorList>
            <person name="Gilroy R."/>
        </authorList>
    </citation>
    <scope>NUCLEOTIDE SEQUENCE</scope>
    <source>
        <strain evidence="3">ChiHjej13B12-9602</strain>
    </source>
</reference>
<sequence length="94" mass="9707">MKKIVLACGSGIATSTAVAQKVSSLLNDNGYDGKYEIVQCAISEAKETCADADLLVATTVAPDGLECPYVSGVPFLTGVGRPAAEQEILSIMAR</sequence>
<dbReference type="InterPro" id="IPR003501">
    <property type="entry name" value="PTS_EIIB_2/3"/>
</dbReference>
<dbReference type="AlphaFoldDB" id="A0A921LSQ8"/>
<reference evidence="3" key="1">
    <citation type="journal article" date="2021" name="PeerJ">
        <title>Extensive microbial diversity within the chicken gut microbiome revealed by metagenomics and culture.</title>
        <authorList>
            <person name="Gilroy R."/>
            <person name="Ravi A."/>
            <person name="Getino M."/>
            <person name="Pursley I."/>
            <person name="Horton D.L."/>
            <person name="Alikhan N.F."/>
            <person name="Baker D."/>
            <person name="Gharbi K."/>
            <person name="Hall N."/>
            <person name="Watson M."/>
            <person name="Adriaenssens E.M."/>
            <person name="Foster-Nyarko E."/>
            <person name="Jarju S."/>
            <person name="Secka A."/>
            <person name="Antonio M."/>
            <person name="Oren A."/>
            <person name="Chaudhuri R.R."/>
            <person name="La Ragione R."/>
            <person name="Hildebrand F."/>
            <person name="Pallen M.J."/>
        </authorList>
    </citation>
    <scope>NUCLEOTIDE SEQUENCE</scope>
    <source>
        <strain evidence="3">ChiHjej13B12-9602</strain>
    </source>
</reference>
<dbReference type="SUPFAM" id="SSF52794">
    <property type="entry name" value="PTS system IIB component-like"/>
    <property type="match status" value="1"/>
</dbReference>
<accession>A0A921LSQ8</accession>
<organism evidence="3 4">
    <name type="scientific">Enorma phocaeensis</name>
    <dbReference type="NCBI Taxonomy" id="1871019"/>
    <lineage>
        <taxon>Bacteria</taxon>
        <taxon>Bacillati</taxon>
        <taxon>Actinomycetota</taxon>
        <taxon>Coriobacteriia</taxon>
        <taxon>Coriobacteriales</taxon>
        <taxon>Coriobacteriaceae</taxon>
        <taxon>Enorma</taxon>
    </lineage>
</organism>
<dbReference type="GO" id="GO:0008982">
    <property type="term" value="F:protein-N(PI)-phosphohistidine-sugar phosphotransferase activity"/>
    <property type="evidence" value="ECO:0007669"/>
    <property type="project" value="InterPro"/>
</dbReference>
<dbReference type="GO" id="GO:0009401">
    <property type="term" value="P:phosphoenolpyruvate-dependent sugar phosphotransferase system"/>
    <property type="evidence" value="ECO:0007669"/>
    <property type="project" value="InterPro"/>
</dbReference>
<evidence type="ECO:0000313" key="3">
    <source>
        <dbReference type="EMBL" id="HJG36421.1"/>
    </source>
</evidence>
<dbReference type="Gene3D" id="3.40.50.2300">
    <property type="match status" value="1"/>
</dbReference>
<gene>
    <name evidence="3" type="ORF">K8V70_00950</name>
</gene>
<evidence type="ECO:0000259" key="2">
    <source>
        <dbReference type="Pfam" id="PF02302"/>
    </source>
</evidence>